<dbReference type="AlphaFoldDB" id="A0A2R6AWU5"/>
<feature type="transmembrane region" description="Helical" evidence="1">
    <location>
        <begin position="24"/>
        <end position="46"/>
    </location>
</feature>
<name>A0A2R6AWU5_9ARCH</name>
<dbReference type="EMBL" id="NEXE01000045">
    <property type="protein sequence ID" value="PSN90836.1"/>
    <property type="molecule type" value="Genomic_DNA"/>
</dbReference>
<gene>
    <name evidence="2" type="ORF">B9Q03_05890</name>
</gene>
<evidence type="ECO:0000313" key="2">
    <source>
        <dbReference type="EMBL" id="PSN90836.1"/>
    </source>
</evidence>
<dbReference type="Proteomes" id="UP000240322">
    <property type="component" value="Unassembled WGS sequence"/>
</dbReference>
<sequence>MPKVSRKREEKEEARIERHRKKKWLVIQTSLVGSIILFFGWLYTYILLRGILWLYLTSIATLAIVIYPSTYYLIRYVGRVVERNSRHNRSGAAPLVDGGGINALYVQGNWLDRWEREKQEKKKKSGGK</sequence>
<protein>
    <submittedName>
        <fullName evidence="2">Uncharacterized protein</fullName>
    </submittedName>
</protein>
<reference evidence="2 3" key="1">
    <citation type="submission" date="2017-04" db="EMBL/GenBank/DDBJ databases">
        <title>Novel microbial lineages endemic to geothermal iron-oxide mats fill important gaps in the evolutionary history of Archaea.</title>
        <authorList>
            <person name="Jay Z.J."/>
            <person name="Beam J.P."/>
            <person name="Dlakic M."/>
            <person name="Rusch D.B."/>
            <person name="Kozubal M.A."/>
            <person name="Inskeep W.P."/>
        </authorList>
    </citation>
    <scope>NUCLEOTIDE SEQUENCE [LARGE SCALE GENOMIC DNA]</scope>
    <source>
        <strain evidence="2">OSP_D</strain>
    </source>
</reference>
<evidence type="ECO:0000256" key="1">
    <source>
        <dbReference type="SAM" id="Phobius"/>
    </source>
</evidence>
<keyword evidence="1" id="KW-0812">Transmembrane</keyword>
<organism evidence="2 3">
    <name type="scientific">Candidatus Marsarchaeota G2 archaeon OSP_D</name>
    <dbReference type="NCBI Taxonomy" id="1978157"/>
    <lineage>
        <taxon>Archaea</taxon>
        <taxon>Candidatus Marsarchaeota</taxon>
        <taxon>Candidatus Marsarchaeota group 2</taxon>
    </lineage>
</organism>
<comment type="caution">
    <text evidence="2">The sequence shown here is derived from an EMBL/GenBank/DDBJ whole genome shotgun (WGS) entry which is preliminary data.</text>
</comment>
<evidence type="ECO:0000313" key="3">
    <source>
        <dbReference type="Proteomes" id="UP000240322"/>
    </source>
</evidence>
<proteinExistence type="predicted"/>
<keyword evidence="1" id="KW-1133">Transmembrane helix</keyword>
<feature type="transmembrane region" description="Helical" evidence="1">
    <location>
        <begin position="52"/>
        <end position="74"/>
    </location>
</feature>
<accession>A0A2R6AWU5</accession>
<keyword evidence="1" id="KW-0472">Membrane</keyword>